<keyword evidence="1" id="KW-0472">Membrane</keyword>
<feature type="chain" id="PRO_5007587536" evidence="2">
    <location>
        <begin position="25"/>
        <end position="122"/>
    </location>
</feature>
<evidence type="ECO:0000313" key="3">
    <source>
        <dbReference type="EMBL" id="KYP33761.1"/>
    </source>
</evidence>
<sequence length="122" mass="13979">MTKNEMKTIRIVIIIMIMMDFVQANHNPPLAQIDQNNVLLKGTGCAILCGLKCVFTKFRRSDYEKCIADCDDKCYGKHHVYDCFNSCSLTKSIDNNIGIHSIYFFFVLKLFLIVCGVHYVLT</sequence>
<name>A0A151QTV7_CAJCA</name>
<feature type="signal peptide" evidence="2">
    <location>
        <begin position="1"/>
        <end position="24"/>
    </location>
</feature>
<keyword evidence="1" id="KW-1133">Transmembrane helix</keyword>
<evidence type="ECO:0000313" key="4">
    <source>
        <dbReference type="Proteomes" id="UP000075243"/>
    </source>
</evidence>
<keyword evidence="4" id="KW-1185">Reference proteome</keyword>
<proteinExistence type="predicted"/>
<dbReference type="AlphaFoldDB" id="A0A151QTV7"/>
<protein>
    <submittedName>
        <fullName evidence="3">Uncharacterized protein</fullName>
    </submittedName>
</protein>
<reference evidence="3" key="1">
    <citation type="journal article" date="2012" name="Nat. Biotechnol.">
        <title>Draft genome sequence of pigeonpea (Cajanus cajan), an orphan legume crop of resource-poor farmers.</title>
        <authorList>
            <person name="Varshney R.K."/>
            <person name="Chen W."/>
            <person name="Li Y."/>
            <person name="Bharti A.K."/>
            <person name="Saxena R.K."/>
            <person name="Schlueter J.A."/>
            <person name="Donoghue M.T."/>
            <person name="Azam S."/>
            <person name="Fan G."/>
            <person name="Whaley A.M."/>
            <person name="Farmer A.D."/>
            <person name="Sheridan J."/>
            <person name="Iwata A."/>
            <person name="Tuteja R."/>
            <person name="Penmetsa R.V."/>
            <person name="Wu W."/>
            <person name="Upadhyaya H.D."/>
            <person name="Yang S.P."/>
            <person name="Shah T."/>
            <person name="Saxena K.B."/>
            <person name="Michael T."/>
            <person name="McCombie W.R."/>
            <person name="Yang B."/>
            <person name="Zhang G."/>
            <person name="Yang H."/>
            <person name="Wang J."/>
            <person name="Spillane C."/>
            <person name="Cook D.R."/>
            <person name="May G.D."/>
            <person name="Xu X."/>
            <person name="Jackson S.A."/>
        </authorList>
    </citation>
    <scope>NUCLEOTIDE SEQUENCE [LARGE SCALE GENOMIC DNA]</scope>
</reference>
<dbReference type="EMBL" id="KQ484781">
    <property type="protein sequence ID" value="KYP33761.1"/>
    <property type="molecule type" value="Genomic_DNA"/>
</dbReference>
<gene>
    <name evidence="3" type="ORF">KK1_045358</name>
</gene>
<dbReference type="Proteomes" id="UP000075243">
    <property type="component" value="Unassembled WGS sequence"/>
</dbReference>
<keyword evidence="1" id="KW-0812">Transmembrane</keyword>
<keyword evidence="2" id="KW-0732">Signal</keyword>
<dbReference type="Gramene" id="C.cajan_43682.t">
    <property type="protein sequence ID" value="C.cajan_43682.t.cds1"/>
    <property type="gene ID" value="C.cajan_43682"/>
</dbReference>
<feature type="transmembrane region" description="Helical" evidence="1">
    <location>
        <begin position="101"/>
        <end position="121"/>
    </location>
</feature>
<evidence type="ECO:0000256" key="2">
    <source>
        <dbReference type="SAM" id="SignalP"/>
    </source>
</evidence>
<evidence type="ECO:0000256" key="1">
    <source>
        <dbReference type="SAM" id="Phobius"/>
    </source>
</evidence>
<accession>A0A151QTV7</accession>
<organism evidence="3 4">
    <name type="scientific">Cajanus cajan</name>
    <name type="common">Pigeon pea</name>
    <name type="synonym">Cajanus indicus</name>
    <dbReference type="NCBI Taxonomy" id="3821"/>
    <lineage>
        <taxon>Eukaryota</taxon>
        <taxon>Viridiplantae</taxon>
        <taxon>Streptophyta</taxon>
        <taxon>Embryophyta</taxon>
        <taxon>Tracheophyta</taxon>
        <taxon>Spermatophyta</taxon>
        <taxon>Magnoliopsida</taxon>
        <taxon>eudicotyledons</taxon>
        <taxon>Gunneridae</taxon>
        <taxon>Pentapetalae</taxon>
        <taxon>rosids</taxon>
        <taxon>fabids</taxon>
        <taxon>Fabales</taxon>
        <taxon>Fabaceae</taxon>
        <taxon>Papilionoideae</taxon>
        <taxon>50 kb inversion clade</taxon>
        <taxon>NPAAA clade</taxon>
        <taxon>indigoferoid/millettioid clade</taxon>
        <taxon>Phaseoleae</taxon>
        <taxon>Cajanus</taxon>
    </lineage>
</organism>